<dbReference type="Gene3D" id="3.40.309.10">
    <property type="entry name" value="Aldehyde Dehydrogenase, Chain A, domain 2"/>
    <property type="match status" value="1"/>
</dbReference>
<dbReference type="PROSITE" id="PS00687">
    <property type="entry name" value="ALDEHYDE_DEHYDR_GLU"/>
    <property type="match status" value="1"/>
</dbReference>
<evidence type="ECO:0000259" key="6">
    <source>
        <dbReference type="Pfam" id="PF00171"/>
    </source>
</evidence>
<dbReference type="Proteomes" id="UP000509626">
    <property type="component" value="Chromosome"/>
</dbReference>
<protein>
    <submittedName>
        <fullName evidence="7">Aldehyde dehydrogenase family protein</fullName>
    </submittedName>
</protein>
<dbReference type="FunFam" id="3.40.605.10:FF:000007">
    <property type="entry name" value="NAD/NADP-dependent betaine aldehyde dehydrogenase"/>
    <property type="match status" value="1"/>
</dbReference>
<name>A0A7D5QF21_9EURY</name>
<dbReference type="InterPro" id="IPR016163">
    <property type="entry name" value="Ald_DH_C"/>
</dbReference>
<evidence type="ECO:0000313" key="8">
    <source>
        <dbReference type="Proteomes" id="UP000509626"/>
    </source>
</evidence>
<evidence type="ECO:0000256" key="5">
    <source>
        <dbReference type="RuleBase" id="RU003345"/>
    </source>
</evidence>
<dbReference type="KEGG" id="halu:HUG12_00550"/>
<keyword evidence="8" id="KW-1185">Reference proteome</keyword>
<dbReference type="InterPro" id="IPR016160">
    <property type="entry name" value="Ald_DH_CS_CYS"/>
</dbReference>
<dbReference type="OrthoDB" id="6342at2157"/>
<accession>A0A7D5QF21</accession>
<feature type="domain" description="Aldehyde dehydrogenase" evidence="6">
    <location>
        <begin position="22"/>
        <end position="372"/>
    </location>
</feature>
<keyword evidence="3 5" id="KW-0560">Oxidoreductase</keyword>
<sequence length="397" mass="42591">MGSGGLMNRFDREWRLFVNGSFVESTGSAVLPVHNPATGAAFTETPDSTATDIDRAVAAADEAAEDLAAMTPRGRGDLLHDLANVIKSHAEELAHLVVAENGKPIRQARSDVESAVERVRYYVGGTDKFLGDAVLDSTEEVQKKIFEPLGVVGIVIPWNWSLVNSVDFAAIAIAAGNAAVVKPAPETPLSALRAAELLGNRLPDGALNVVTGRDETGKALVEHPDVDKVAFVGNDETGERILRSLADTVTPAMMELGGKNAAVVFPNVDVSRAADGVIYSSFKNNGEDCSGSERLLVHEDIYDEFVTIIRKRVESVTVGEGTDEGCQIGPLISQAHRDHVAEKVERALDQGASVLVQADLPYEPGLQDGFWFPRRCWATLSATTTLCTRRCSGRCWP</sequence>
<evidence type="ECO:0000256" key="1">
    <source>
        <dbReference type="ARBA" id="ARBA00009986"/>
    </source>
</evidence>
<dbReference type="EMBL" id="CP058579">
    <property type="protein sequence ID" value="QLG60324.1"/>
    <property type="molecule type" value="Genomic_DNA"/>
</dbReference>
<dbReference type="InterPro" id="IPR016161">
    <property type="entry name" value="Ald_DH/histidinol_DH"/>
</dbReference>
<dbReference type="PANTHER" id="PTHR11699">
    <property type="entry name" value="ALDEHYDE DEHYDROGENASE-RELATED"/>
    <property type="match status" value="1"/>
</dbReference>
<dbReference type="Gene3D" id="3.40.605.10">
    <property type="entry name" value="Aldehyde Dehydrogenase, Chain A, domain 1"/>
    <property type="match status" value="1"/>
</dbReference>
<evidence type="ECO:0000256" key="2">
    <source>
        <dbReference type="ARBA" id="ARBA00011881"/>
    </source>
</evidence>
<evidence type="ECO:0000256" key="3">
    <source>
        <dbReference type="ARBA" id="ARBA00023002"/>
    </source>
</evidence>
<gene>
    <name evidence="7" type="ORF">HUG12_00550</name>
</gene>
<dbReference type="PROSITE" id="PS00070">
    <property type="entry name" value="ALDEHYDE_DEHYDR_CYS"/>
    <property type="match status" value="1"/>
</dbReference>
<comment type="similarity">
    <text evidence="1 5">Belongs to the aldehyde dehydrogenase family.</text>
</comment>
<reference evidence="7 8" key="1">
    <citation type="submission" date="2020-06" db="EMBL/GenBank/DDBJ databases">
        <title>NJ-3-1, isolated from saline soil.</title>
        <authorList>
            <person name="Cui H.L."/>
            <person name="Shi X."/>
        </authorList>
    </citation>
    <scope>NUCLEOTIDE SEQUENCE [LARGE SCALE GENOMIC DNA]</scope>
    <source>
        <strain evidence="7 8">NJ-3-1</strain>
    </source>
</reference>
<evidence type="ECO:0000256" key="4">
    <source>
        <dbReference type="PROSITE-ProRule" id="PRU10007"/>
    </source>
</evidence>
<dbReference type="AlphaFoldDB" id="A0A7D5QF21"/>
<comment type="subunit">
    <text evidence="2">Homotetramer.</text>
</comment>
<organism evidence="7 8">
    <name type="scientific">Halorarum salinum</name>
    <dbReference type="NCBI Taxonomy" id="2743089"/>
    <lineage>
        <taxon>Archaea</taxon>
        <taxon>Methanobacteriati</taxon>
        <taxon>Methanobacteriota</taxon>
        <taxon>Stenosarchaea group</taxon>
        <taxon>Halobacteria</taxon>
        <taxon>Halobacteriales</taxon>
        <taxon>Haloferacaceae</taxon>
        <taxon>Halorarum</taxon>
    </lineage>
</organism>
<dbReference type="InterPro" id="IPR016162">
    <property type="entry name" value="Ald_DH_N"/>
</dbReference>
<dbReference type="GO" id="GO:0016620">
    <property type="term" value="F:oxidoreductase activity, acting on the aldehyde or oxo group of donors, NAD or NADP as acceptor"/>
    <property type="evidence" value="ECO:0007669"/>
    <property type="project" value="InterPro"/>
</dbReference>
<proteinExistence type="inferred from homology"/>
<dbReference type="InterPro" id="IPR029510">
    <property type="entry name" value="Ald_DH_CS_GLU"/>
</dbReference>
<feature type="active site" evidence="4">
    <location>
        <position position="255"/>
    </location>
</feature>
<dbReference type="Pfam" id="PF00171">
    <property type="entry name" value="Aldedh"/>
    <property type="match status" value="1"/>
</dbReference>
<dbReference type="InterPro" id="IPR015590">
    <property type="entry name" value="Aldehyde_DH_dom"/>
</dbReference>
<evidence type="ECO:0000313" key="7">
    <source>
        <dbReference type="EMBL" id="QLG60324.1"/>
    </source>
</evidence>
<dbReference type="SUPFAM" id="SSF53720">
    <property type="entry name" value="ALDH-like"/>
    <property type="match status" value="1"/>
</dbReference>